<keyword evidence="1" id="KW-0521">NADP</keyword>
<dbReference type="GeneID" id="95773569"/>
<dbReference type="EMBL" id="VAUP01000022">
    <property type="protein sequence ID" value="TLX42783.1"/>
    <property type="molecule type" value="Genomic_DNA"/>
</dbReference>
<dbReference type="GO" id="GO:0003960">
    <property type="term" value="F:quinone reductase (NADPH) activity"/>
    <property type="evidence" value="ECO:0007669"/>
    <property type="project" value="InterPro"/>
</dbReference>
<dbReference type="PANTHER" id="PTHR48106">
    <property type="entry name" value="QUINONE OXIDOREDUCTASE PIG3-RELATED"/>
    <property type="match status" value="1"/>
</dbReference>
<dbReference type="Pfam" id="PF08240">
    <property type="entry name" value="ADH_N"/>
    <property type="match status" value="1"/>
</dbReference>
<dbReference type="Gene3D" id="3.40.50.720">
    <property type="entry name" value="NAD(P)-binding Rossmann-like Domain"/>
    <property type="match status" value="1"/>
</dbReference>
<accession>A0A6C1KUH0</accession>
<feature type="domain" description="Enoyl reductase (ER)" evidence="3">
    <location>
        <begin position="21"/>
        <end position="332"/>
    </location>
</feature>
<dbReference type="OrthoDB" id="9805883at2"/>
<protein>
    <submittedName>
        <fullName evidence="4">Quinone oxidoreductase</fullName>
    </submittedName>
</protein>
<evidence type="ECO:0000256" key="2">
    <source>
        <dbReference type="ARBA" id="ARBA00023002"/>
    </source>
</evidence>
<evidence type="ECO:0000313" key="4">
    <source>
        <dbReference type="EMBL" id="TLX42783.1"/>
    </source>
</evidence>
<dbReference type="CDD" id="cd05286">
    <property type="entry name" value="QOR2"/>
    <property type="match status" value="1"/>
</dbReference>
<dbReference type="PANTHER" id="PTHR48106:SF13">
    <property type="entry name" value="QUINONE OXIDOREDUCTASE-RELATED"/>
    <property type="match status" value="1"/>
</dbReference>
<dbReference type="SMART" id="SM00829">
    <property type="entry name" value="PKS_ER"/>
    <property type="match status" value="1"/>
</dbReference>
<dbReference type="InterPro" id="IPR013149">
    <property type="entry name" value="ADH-like_C"/>
</dbReference>
<dbReference type="SUPFAM" id="SSF50129">
    <property type="entry name" value="GroES-like"/>
    <property type="match status" value="1"/>
</dbReference>
<dbReference type="SUPFAM" id="SSF51735">
    <property type="entry name" value="NAD(P)-binding Rossmann-fold domains"/>
    <property type="match status" value="1"/>
</dbReference>
<name>A0A6C1KUH0_XANAU</name>
<dbReference type="Gene3D" id="3.90.180.10">
    <property type="entry name" value="Medium-chain alcohol dehydrogenases, catalytic domain"/>
    <property type="match status" value="1"/>
</dbReference>
<gene>
    <name evidence="4" type="ORF">FBQ73_08910</name>
</gene>
<dbReference type="InterPro" id="IPR047618">
    <property type="entry name" value="QOR-like"/>
</dbReference>
<dbReference type="GO" id="GO:0035925">
    <property type="term" value="F:mRNA 3'-UTR AU-rich region binding"/>
    <property type="evidence" value="ECO:0007669"/>
    <property type="project" value="TreeGrafter"/>
</dbReference>
<comment type="caution">
    <text evidence="4">The sequence shown here is derived from an EMBL/GenBank/DDBJ whole genome shotgun (WGS) entry which is preliminary data.</text>
</comment>
<keyword evidence="2" id="KW-0560">Oxidoreductase</keyword>
<dbReference type="InterPro" id="IPR036291">
    <property type="entry name" value="NAD(P)-bd_dom_sf"/>
</dbReference>
<dbReference type="AlphaFoldDB" id="A0A6C1KUH0"/>
<sequence>MTFVTTTVATTTFAIELTAPGGIDRFRAATRVLPAPNAGEVRLRHTAIGVNFVDIYQRTGLYPVGATPAVLGVEGAGVVEAVGPGVTQLAVGDRVAYAGLPVGGYAQSRNIPATRLVPIPYGIDDRTAAAAMLRGVTAHMLLRQVCPTGPGTTLLVHAAAGGLGLLLTAWGKRLGARVIGTVGSPAKADLALAQGADHVILHKEQDFVAEVRRLTDGAGVDVAIDGIGGQTLLRTLDAVRAFGAVASIGQASGALPDIPLSELGPRRSLSLSRPSVFAYANSIGAYRQAAEELFAELGRGLPVTIGAELPLARVADAHLMLERGETMGSLLLVP</sequence>
<dbReference type="GO" id="GO:0005829">
    <property type="term" value="C:cytosol"/>
    <property type="evidence" value="ECO:0007669"/>
    <property type="project" value="TreeGrafter"/>
</dbReference>
<dbReference type="Pfam" id="PF00107">
    <property type="entry name" value="ADH_zinc_N"/>
    <property type="match status" value="1"/>
</dbReference>
<organism evidence="4 5">
    <name type="scientific">Xanthobacter autotrophicus</name>
    <dbReference type="NCBI Taxonomy" id="280"/>
    <lineage>
        <taxon>Bacteria</taxon>
        <taxon>Pseudomonadati</taxon>
        <taxon>Pseudomonadota</taxon>
        <taxon>Alphaproteobacteria</taxon>
        <taxon>Hyphomicrobiales</taxon>
        <taxon>Xanthobacteraceae</taxon>
        <taxon>Xanthobacter</taxon>
    </lineage>
</organism>
<reference evidence="4 5" key="1">
    <citation type="submission" date="2019-05" db="EMBL/GenBank/DDBJ databases">
        <authorList>
            <person name="Zhou X."/>
        </authorList>
    </citation>
    <scope>NUCLEOTIDE SEQUENCE [LARGE SCALE GENOMIC DNA]</scope>
    <source>
        <strain evidence="4 5">DSM 432</strain>
    </source>
</reference>
<dbReference type="GO" id="GO:0070402">
    <property type="term" value="F:NADPH binding"/>
    <property type="evidence" value="ECO:0007669"/>
    <property type="project" value="TreeGrafter"/>
</dbReference>
<dbReference type="InterPro" id="IPR013154">
    <property type="entry name" value="ADH-like_N"/>
</dbReference>
<evidence type="ECO:0000313" key="5">
    <source>
        <dbReference type="Proteomes" id="UP000305131"/>
    </source>
</evidence>
<dbReference type="RefSeq" id="WP_138399144.1">
    <property type="nucleotide sequence ID" value="NZ_JBAFVI010000002.1"/>
</dbReference>
<evidence type="ECO:0000259" key="3">
    <source>
        <dbReference type="SMART" id="SM00829"/>
    </source>
</evidence>
<dbReference type="Proteomes" id="UP000305131">
    <property type="component" value="Unassembled WGS sequence"/>
</dbReference>
<proteinExistence type="predicted"/>
<dbReference type="InterPro" id="IPR020843">
    <property type="entry name" value="ER"/>
</dbReference>
<dbReference type="InterPro" id="IPR011032">
    <property type="entry name" value="GroES-like_sf"/>
</dbReference>
<evidence type="ECO:0000256" key="1">
    <source>
        <dbReference type="ARBA" id="ARBA00022857"/>
    </source>
</evidence>